<comment type="caution">
    <text evidence="10">The sequence shown here is derived from an EMBL/GenBank/DDBJ whole genome shotgun (WGS) entry which is preliminary data.</text>
</comment>
<dbReference type="CDD" id="cd03341">
    <property type="entry name" value="TCP1_theta"/>
    <property type="match status" value="1"/>
</dbReference>
<sequence length="544" mass="59649">MALHVPKAPGFQSMLKEGARFYSGIDEVALKNIEACKELADTTKSAYGPNGMNKMVINHIEKLFVTNDAATMMREVEVQHPAAKLILMASDMQEKEVGDGTNFVLIFAGQLLQNAAELLSMGLSPVEIIDGYNVALKRALEILPKLVCNEVKDLHNRDLVQKALKSCFSSKQLGNEEFLAELVGNACMKALKDNQPFNVDNVRVCKILGSGVLNSTVMQGMVLKREVEGTTAKVSKAKIALYSCPIDISTTETKGTVLIKSAEELKSFSRGEEELLEKQIKSICDSGVKVVVCGGKVGEMALHFLNKYEIMAVRVLSKFDLRRVAKTVNGTVLAKIIPPNPEEMGYCESVYVDEVGDVPVILFKQEKEEGAISTVVVRGSTDNIMDDIERSIDDGVNNFKGLTKEGRLLPGAGATEIELAKQLSSISETYPGLEQYAIKKFGEAFEVIPKTLAENSGKKSTEVLSQLYAAHQEGKANYGFNIEEDSDVLDVNQKGIYDLYLTKYWGITYATKAAISVLYVDKIIMAKQAGGPKPKENKDWDNDD</sequence>
<dbReference type="SUPFAM" id="SSF52029">
    <property type="entry name" value="GroEL apical domain-like"/>
    <property type="match status" value="1"/>
</dbReference>
<keyword evidence="6 9" id="KW-0067">ATP-binding</keyword>
<dbReference type="PRINTS" id="PR00304">
    <property type="entry name" value="TCOMPLEXTCP1"/>
</dbReference>
<keyword evidence="11" id="KW-1185">Reference proteome</keyword>
<evidence type="ECO:0000256" key="3">
    <source>
        <dbReference type="ARBA" id="ARBA00016981"/>
    </source>
</evidence>
<protein>
    <recommendedName>
        <fullName evidence="3">T-complex protein 1 subunit theta</fullName>
    </recommendedName>
    <alternativeName>
        <fullName evidence="8">CCT-theta</fullName>
    </alternativeName>
</protein>
<dbReference type="FunFam" id="3.50.7.10:FF:000008">
    <property type="entry name" value="T-complex protein 1 subunit theta"/>
    <property type="match status" value="1"/>
</dbReference>
<name>A0A813M345_9BILA</name>
<keyword evidence="4" id="KW-0963">Cytoplasm</keyword>
<dbReference type="InterPro" id="IPR027409">
    <property type="entry name" value="GroEL-like_apical_dom_sf"/>
</dbReference>
<dbReference type="GO" id="GO:0005524">
    <property type="term" value="F:ATP binding"/>
    <property type="evidence" value="ECO:0007669"/>
    <property type="project" value="UniProtKB-KW"/>
</dbReference>
<evidence type="ECO:0000256" key="9">
    <source>
        <dbReference type="RuleBase" id="RU004187"/>
    </source>
</evidence>
<dbReference type="GO" id="GO:0051082">
    <property type="term" value="F:unfolded protein binding"/>
    <property type="evidence" value="ECO:0007669"/>
    <property type="project" value="InterPro"/>
</dbReference>
<comment type="subcellular location">
    <subcellularLocation>
        <location evidence="1">Cytoplasm</location>
    </subcellularLocation>
</comment>
<reference evidence="10" key="1">
    <citation type="submission" date="2021-02" db="EMBL/GenBank/DDBJ databases">
        <authorList>
            <person name="Nowell W R."/>
        </authorList>
    </citation>
    <scope>NUCLEOTIDE SEQUENCE</scope>
    <source>
        <strain evidence="10">Ploen Becks lab</strain>
    </source>
</reference>
<comment type="similarity">
    <text evidence="2 9">Belongs to the TCP-1 chaperonin family.</text>
</comment>
<evidence type="ECO:0000256" key="5">
    <source>
        <dbReference type="ARBA" id="ARBA00022741"/>
    </source>
</evidence>
<keyword evidence="5 9" id="KW-0547">Nucleotide-binding</keyword>
<dbReference type="Proteomes" id="UP000663879">
    <property type="component" value="Unassembled WGS sequence"/>
</dbReference>
<dbReference type="PANTHER" id="PTHR11353">
    <property type="entry name" value="CHAPERONIN"/>
    <property type="match status" value="1"/>
</dbReference>
<dbReference type="EMBL" id="CAJNOC010000005">
    <property type="protein sequence ID" value="CAF0704148.1"/>
    <property type="molecule type" value="Genomic_DNA"/>
</dbReference>
<dbReference type="Gene3D" id="3.30.260.10">
    <property type="entry name" value="TCP-1-like chaperonin intermediate domain"/>
    <property type="match status" value="1"/>
</dbReference>
<evidence type="ECO:0000313" key="11">
    <source>
        <dbReference type="Proteomes" id="UP000663879"/>
    </source>
</evidence>
<gene>
    <name evidence="10" type="ORF">OXX778_LOCUS121</name>
</gene>
<dbReference type="InterPro" id="IPR027410">
    <property type="entry name" value="TCP-1-like_intermed_sf"/>
</dbReference>
<dbReference type="Gene3D" id="3.50.7.10">
    <property type="entry name" value="GroEL"/>
    <property type="match status" value="1"/>
</dbReference>
<dbReference type="GO" id="GO:0005737">
    <property type="term" value="C:cytoplasm"/>
    <property type="evidence" value="ECO:0007669"/>
    <property type="project" value="UniProtKB-SubCell"/>
</dbReference>
<dbReference type="PROSITE" id="PS00995">
    <property type="entry name" value="TCP1_3"/>
    <property type="match status" value="1"/>
</dbReference>
<dbReference type="GO" id="GO:0016887">
    <property type="term" value="F:ATP hydrolysis activity"/>
    <property type="evidence" value="ECO:0007669"/>
    <property type="project" value="InterPro"/>
</dbReference>
<dbReference type="SUPFAM" id="SSF54849">
    <property type="entry name" value="GroEL-intermediate domain like"/>
    <property type="match status" value="1"/>
</dbReference>
<dbReference type="InterPro" id="IPR012721">
    <property type="entry name" value="Chap_CCT_theta"/>
</dbReference>
<evidence type="ECO:0000256" key="4">
    <source>
        <dbReference type="ARBA" id="ARBA00022490"/>
    </source>
</evidence>
<dbReference type="GO" id="GO:0140662">
    <property type="term" value="F:ATP-dependent protein folding chaperone"/>
    <property type="evidence" value="ECO:0007669"/>
    <property type="project" value="InterPro"/>
</dbReference>
<dbReference type="Gene3D" id="1.10.560.10">
    <property type="entry name" value="GroEL-like equatorial domain"/>
    <property type="match status" value="1"/>
</dbReference>
<evidence type="ECO:0000256" key="8">
    <source>
        <dbReference type="ARBA" id="ARBA00029602"/>
    </source>
</evidence>
<organism evidence="10 11">
    <name type="scientific">Brachionus calyciflorus</name>
    <dbReference type="NCBI Taxonomy" id="104777"/>
    <lineage>
        <taxon>Eukaryota</taxon>
        <taxon>Metazoa</taxon>
        <taxon>Spiralia</taxon>
        <taxon>Gnathifera</taxon>
        <taxon>Rotifera</taxon>
        <taxon>Eurotatoria</taxon>
        <taxon>Monogononta</taxon>
        <taxon>Pseudotrocha</taxon>
        <taxon>Ploima</taxon>
        <taxon>Brachionidae</taxon>
        <taxon>Brachionus</taxon>
    </lineage>
</organism>
<dbReference type="InterPro" id="IPR002423">
    <property type="entry name" value="Cpn60/GroEL/TCP-1"/>
</dbReference>
<proteinExistence type="inferred from homology"/>
<evidence type="ECO:0000313" key="10">
    <source>
        <dbReference type="EMBL" id="CAF0704148.1"/>
    </source>
</evidence>
<evidence type="ECO:0000256" key="2">
    <source>
        <dbReference type="ARBA" id="ARBA00008020"/>
    </source>
</evidence>
<dbReference type="InterPro" id="IPR027413">
    <property type="entry name" value="GROEL-like_equatorial_sf"/>
</dbReference>
<dbReference type="PROSITE" id="PS00750">
    <property type="entry name" value="TCP1_1"/>
    <property type="match status" value="1"/>
</dbReference>
<dbReference type="NCBIfam" id="TIGR02346">
    <property type="entry name" value="chap_CCT_theta"/>
    <property type="match status" value="1"/>
</dbReference>
<keyword evidence="7 9" id="KW-0143">Chaperone</keyword>
<dbReference type="InterPro" id="IPR002194">
    <property type="entry name" value="Chaperonin_TCP-1_CS"/>
</dbReference>
<dbReference type="SUPFAM" id="SSF48592">
    <property type="entry name" value="GroEL equatorial domain-like"/>
    <property type="match status" value="1"/>
</dbReference>
<evidence type="ECO:0000256" key="1">
    <source>
        <dbReference type="ARBA" id="ARBA00004496"/>
    </source>
</evidence>
<accession>A0A813M345</accession>
<evidence type="ECO:0000256" key="7">
    <source>
        <dbReference type="ARBA" id="ARBA00023186"/>
    </source>
</evidence>
<dbReference type="Pfam" id="PF00118">
    <property type="entry name" value="Cpn60_TCP1"/>
    <property type="match status" value="1"/>
</dbReference>
<dbReference type="InterPro" id="IPR017998">
    <property type="entry name" value="Chaperone_TCP-1"/>
</dbReference>
<dbReference type="OrthoDB" id="1748577at2759"/>
<dbReference type="AlphaFoldDB" id="A0A813M345"/>
<evidence type="ECO:0000256" key="6">
    <source>
        <dbReference type="ARBA" id="ARBA00022840"/>
    </source>
</evidence>
<dbReference type="PROSITE" id="PS00751">
    <property type="entry name" value="TCP1_2"/>
    <property type="match status" value="1"/>
</dbReference>